<dbReference type="EMBL" id="AQHR01000049">
    <property type="protein sequence ID" value="EON77733.1"/>
    <property type="molecule type" value="Genomic_DNA"/>
</dbReference>
<dbReference type="OrthoDB" id="840019at2"/>
<name>R7ZUN0_9BACT</name>
<dbReference type="RefSeq" id="WP_010853791.1">
    <property type="nucleotide sequence ID" value="NZ_AQHR01000049.1"/>
</dbReference>
<gene>
    <name evidence="1" type="ORF">ADIS_1652</name>
</gene>
<keyword evidence="2" id="KW-1185">Reference proteome</keyword>
<reference evidence="1 2" key="1">
    <citation type="submission" date="2013-02" db="EMBL/GenBank/DDBJ databases">
        <title>A novel strain isolated from Lonar lake, Maharashtra, India.</title>
        <authorList>
            <person name="Singh A."/>
        </authorList>
    </citation>
    <scope>NUCLEOTIDE SEQUENCE [LARGE SCALE GENOMIC DNA]</scope>
    <source>
        <strain evidence="1 2">AK24</strain>
    </source>
</reference>
<dbReference type="Proteomes" id="UP000013909">
    <property type="component" value="Unassembled WGS sequence"/>
</dbReference>
<dbReference type="STRING" id="1232681.ADIS_1652"/>
<evidence type="ECO:0000313" key="1">
    <source>
        <dbReference type="EMBL" id="EON77733.1"/>
    </source>
</evidence>
<sequence length="123" mass="13727">MSCGEEDDIIACNAFPTVDNALYVQLVHDVQISQVSILSGCLEIRYAYQGCEENRAAALVFDDRVGYSSPPTRWARLFMEEAGDCAQSHSNILRVDLSQVQAADFNSMQIILEGWPDPVVYTY</sequence>
<protein>
    <submittedName>
        <fullName evidence="1">Uncharacterized protein</fullName>
    </submittedName>
</protein>
<proteinExistence type="predicted"/>
<accession>R7ZUN0</accession>
<evidence type="ECO:0000313" key="2">
    <source>
        <dbReference type="Proteomes" id="UP000013909"/>
    </source>
</evidence>
<comment type="caution">
    <text evidence="1">The sequence shown here is derived from an EMBL/GenBank/DDBJ whole genome shotgun (WGS) entry which is preliminary data.</text>
</comment>
<dbReference type="AlphaFoldDB" id="R7ZUN0"/>
<organism evidence="1 2">
    <name type="scientific">Lunatimonas lonarensis</name>
    <dbReference type="NCBI Taxonomy" id="1232681"/>
    <lineage>
        <taxon>Bacteria</taxon>
        <taxon>Pseudomonadati</taxon>
        <taxon>Bacteroidota</taxon>
        <taxon>Cytophagia</taxon>
        <taxon>Cytophagales</taxon>
        <taxon>Cyclobacteriaceae</taxon>
    </lineage>
</organism>